<keyword evidence="1" id="KW-0472">Membrane</keyword>
<sequence>MMTARQKLENLTHSWYGVAVFGAICALFEGGIGFFSLLRTGFGMLVSFLVTFFLGRRLLAKSSFWRFVLVVFAGFGTVFGSLGVARGAWQFMHEWSFGLLFQLGVALVAVVMNAKSFRVLTDSSVKAYFG</sequence>
<proteinExistence type="predicted"/>
<reference evidence="2 3" key="1">
    <citation type="submission" date="2015-08" db="EMBL/GenBank/DDBJ databases">
        <authorList>
            <person name="Babu N.S."/>
            <person name="Beckwith C.J."/>
            <person name="Beseler K.G."/>
            <person name="Brison A."/>
            <person name="Carone J.V."/>
            <person name="Caskin T.P."/>
            <person name="Diamond M."/>
            <person name="Durham M.E."/>
            <person name="Foxe J.M."/>
            <person name="Go M."/>
            <person name="Henderson B.A."/>
            <person name="Jones I.B."/>
            <person name="McGettigan J.A."/>
            <person name="Micheletti S.J."/>
            <person name="Nasrallah M.E."/>
            <person name="Ortiz D."/>
            <person name="Piller C.R."/>
            <person name="Privatt S.R."/>
            <person name="Schneider S.L."/>
            <person name="Sharp S."/>
            <person name="Smith T.C."/>
            <person name="Stanton J.D."/>
            <person name="Ullery H.E."/>
            <person name="Wilson R.J."/>
            <person name="Serrano M.G."/>
            <person name="Buck G."/>
            <person name="Lee V."/>
            <person name="Wang Y."/>
            <person name="Carvalho R."/>
            <person name="Voegtly L."/>
            <person name="Shi R."/>
            <person name="Duckworth R."/>
            <person name="Johnson A."/>
            <person name="Loviza R."/>
            <person name="Walstead R."/>
            <person name="Shah Z."/>
            <person name="Kiflezghi M."/>
            <person name="Wade K."/>
            <person name="Ball S.L."/>
            <person name="Bradley K.W."/>
            <person name="Asai D.J."/>
            <person name="Bowman C.A."/>
            <person name="Russell D.A."/>
            <person name="Pope W.H."/>
            <person name="Jacobs-Sera D."/>
            <person name="Hendrix R.W."/>
            <person name="Hatfull G.F."/>
        </authorList>
    </citation>
    <scope>NUCLEOTIDE SEQUENCE [LARGE SCALE GENOMIC DNA]</scope>
    <source>
        <strain evidence="2 3">DSM 27648</strain>
    </source>
</reference>
<evidence type="ECO:0000313" key="3">
    <source>
        <dbReference type="Proteomes" id="UP000064967"/>
    </source>
</evidence>
<dbReference type="Proteomes" id="UP000064967">
    <property type="component" value="Chromosome"/>
</dbReference>
<keyword evidence="1" id="KW-0812">Transmembrane</keyword>
<dbReference type="STRING" id="1391654.AKJ09_00846"/>
<feature type="transmembrane region" description="Helical" evidence="1">
    <location>
        <begin position="95"/>
        <end position="114"/>
    </location>
</feature>
<evidence type="ECO:0000313" key="2">
    <source>
        <dbReference type="EMBL" id="AKU94182.1"/>
    </source>
</evidence>
<feature type="transmembrane region" description="Helical" evidence="1">
    <location>
        <begin position="67"/>
        <end position="89"/>
    </location>
</feature>
<accession>A0A0K1PKY5</accession>
<feature type="transmembrane region" description="Helical" evidence="1">
    <location>
        <begin position="37"/>
        <end position="55"/>
    </location>
</feature>
<feature type="transmembrane region" description="Helical" evidence="1">
    <location>
        <begin position="12"/>
        <end position="31"/>
    </location>
</feature>
<gene>
    <name evidence="2" type="ORF">AKJ09_00846</name>
</gene>
<dbReference type="KEGG" id="llu:AKJ09_00846"/>
<name>A0A0K1PKY5_9BACT</name>
<keyword evidence="3" id="KW-1185">Reference proteome</keyword>
<dbReference type="EMBL" id="CP012333">
    <property type="protein sequence ID" value="AKU94182.1"/>
    <property type="molecule type" value="Genomic_DNA"/>
</dbReference>
<protein>
    <submittedName>
        <fullName evidence="2">Uncharacterized protein</fullName>
    </submittedName>
</protein>
<evidence type="ECO:0000256" key="1">
    <source>
        <dbReference type="SAM" id="Phobius"/>
    </source>
</evidence>
<dbReference type="AlphaFoldDB" id="A0A0K1PKY5"/>
<keyword evidence="1" id="KW-1133">Transmembrane helix</keyword>
<organism evidence="2 3">
    <name type="scientific">Labilithrix luteola</name>
    <dbReference type="NCBI Taxonomy" id="1391654"/>
    <lineage>
        <taxon>Bacteria</taxon>
        <taxon>Pseudomonadati</taxon>
        <taxon>Myxococcota</taxon>
        <taxon>Polyangia</taxon>
        <taxon>Polyangiales</taxon>
        <taxon>Labilitrichaceae</taxon>
        <taxon>Labilithrix</taxon>
    </lineage>
</organism>